<organism evidence="4 5">
    <name type="scientific">Nocardiopsis changdeensis</name>
    <dbReference type="NCBI Taxonomy" id="2831969"/>
    <lineage>
        <taxon>Bacteria</taxon>
        <taxon>Bacillati</taxon>
        <taxon>Actinomycetota</taxon>
        <taxon>Actinomycetes</taxon>
        <taxon>Streptosporangiales</taxon>
        <taxon>Nocardiopsidaceae</taxon>
        <taxon>Nocardiopsis</taxon>
    </lineage>
</organism>
<geneLocation type="plasmid" evidence="4 5">
    <name>unnamed3</name>
</geneLocation>
<evidence type="ECO:0000313" key="4">
    <source>
        <dbReference type="EMBL" id="QUX26392.1"/>
    </source>
</evidence>
<keyword evidence="4" id="KW-0614">Plasmid</keyword>
<dbReference type="RefSeq" id="WP_220566150.1">
    <property type="nucleotide sequence ID" value="NZ_CP074135.1"/>
</dbReference>
<reference evidence="5" key="1">
    <citation type="submission" date="2021-05" db="EMBL/GenBank/DDBJ databases">
        <title>Direct Submission.</title>
        <authorList>
            <person name="Li K."/>
            <person name="Gao J."/>
        </authorList>
    </citation>
    <scope>NUCLEOTIDE SEQUENCE [LARGE SCALE GENOMIC DNA]</scope>
    <source>
        <strain evidence="5">Mg02</strain>
        <plasmid evidence="5">unnamed3</plasmid>
    </source>
</reference>
<evidence type="ECO:0000313" key="3">
    <source>
        <dbReference type="EMBL" id="QUX26381.1"/>
    </source>
</evidence>
<dbReference type="InterPro" id="IPR003477">
    <property type="entry name" value="PemK-like"/>
</dbReference>
<keyword evidence="5" id="KW-1185">Reference proteome</keyword>
<accession>A0A975KTS1</accession>
<name>A0A975KTS1_9ACTN</name>
<evidence type="ECO:0000256" key="2">
    <source>
        <dbReference type="ARBA" id="ARBA00022649"/>
    </source>
</evidence>
<dbReference type="Proteomes" id="UP000676079">
    <property type="component" value="Plasmid unnamed3"/>
</dbReference>
<dbReference type="EMBL" id="CP074135">
    <property type="protein sequence ID" value="QUX26381.1"/>
    <property type="molecule type" value="Genomic_DNA"/>
</dbReference>
<evidence type="ECO:0000313" key="5">
    <source>
        <dbReference type="Proteomes" id="UP000676079"/>
    </source>
</evidence>
<dbReference type="Pfam" id="PF02452">
    <property type="entry name" value="PemK_toxin"/>
    <property type="match status" value="1"/>
</dbReference>
<dbReference type="SUPFAM" id="SSF50118">
    <property type="entry name" value="Cell growth inhibitor/plasmid maintenance toxic component"/>
    <property type="match status" value="1"/>
</dbReference>
<dbReference type="PANTHER" id="PTHR33988:SF2">
    <property type="entry name" value="ENDORIBONUCLEASE MAZF"/>
    <property type="match status" value="1"/>
</dbReference>
<dbReference type="PANTHER" id="PTHR33988">
    <property type="entry name" value="ENDORIBONUCLEASE MAZF-RELATED"/>
    <property type="match status" value="1"/>
</dbReference>
<evidence type="ECO:0000256" key="1">
    <source>
        <dbReference type="ARBA" id="ARBA00007521"/>
    </source>
</evidence>
<gene>
    <name evidence="3" type="ORF">KGD84_32290</name>
    <name evidence="4" type="ORF">KGD84_32350</name>
</gene>
<proteinExistence type="inferred from homology"/>
<reference evidence="4" key="2">
    <citation type="submission" date="2021-05" db="EMBL/GenBank/DDBJ databases">
        <authorList>
            <person name="Li K."/>
            <person name="Gao J."/>
        </authorList>
    </citation>
    <scope>NUCLEOTIDE SEQUENCE</scope>
    <source>
        <strain evidence="4">Mg02</strain>
        <plasmid evidence="4">unnamed3</plasmid>
    </source>
</reference>
<keyword evidence="2" id="KW-1277">Toxin-antitoxin system</keyword>
<sequence>MTPVRGRVYWVYLDTEEGEQQRKPYAVVSNNHRNRNLGDCLAVRLTTTRKQERTTVVPLGPADAPLRGYVLCDEITLLFADELLEDVGVLSHATMTRVAAGLKAALDLS</sequence>
<dbReference type="Gene3D" id="2.30.30.110">
    <property type="match status" value="1"/>
</dbReference>
<comment type="similarity">
    <text evidence="1">Belongs to the PemK/MazF family.</text>
</comment>
<dbReference type="InterPro" id="IPR011067">
    <property type="entry name" value="Plasmid_toxin/cell-grow_inhib"/>
</dbReference>
<dbReference type="EMBL" id="CP074135">
    <property type="protein sequence ID" value="QUX26392.1"/>
    <property type="molecule type" value="Genomic_DNA"/>
</dbReference>
<protein>
    <submittedName>
        <fullName evidence="4">Type II toxin-antitoxin system PemK/MazF family toxin</fullName>
    </submittedName>
</protein>